<reference evidence="1 2" key="1">
    <citation type="submission" date="2017-10" db="EMBL/GenBank/DDBJ databases">
        <title>The draft genome sequence of Lewinella nigricans NBRC 102662.</title>
        <authorList>
            <person name="Wang K."/>
        </authorList>
    </citation>
    <scope>NUCLEOTIDE SEQUENCE [LARGE SCALE GENOMIC DNA]</scope>
    <source>
        <strain evidence="1 2">NBRC 102662</strain>
    </source>
</reference>
<dbReference type="Proteomes" id="UP000223913">
    <property type="component" value="Unassembled WGS sequence"/>
</dbReference>
<organism evidence="1 2">
    <name type="scientific">Flavilitoribacter nigricans (strain ATCC 23147 / DSM 23189 / NBRC 102662 / NCIMB 1420 / SS-2)</name>
    <name type="common">Lewinella nigricans</name>
    <dbReference type="NCBI Taxonomy" id="1122177"/>
    <lineage>
        <taxon>Bacteria</taxon>
        <taxon>Pseudomonadati</taxon>
        <taxon>Bacteroidota</taxon>
        <taxon>Saprospiria</taxon>
        <taxon>Saprospirales</taxon>
        <taxon>Lewinellaceae</taxon>
        <taxon>Flavilitoribacter</taxon>
    </lineage>
</organism>
<sequence>MKHLLEIVKIVTKKKVKKIEIFDDQTLRHKHSKFVQFYDAITAGKFRNDRDASNLLYGGAPKDPRYRQLKSRFRRRLLNTLFFLDVNKPNNADFERAYTNAHKEWAIVKILQANKADDTAAHMTRSILTTAKKFQFTDLIINCSRILRGYAARDGDEKAFEEYDGYIREFSGTLDAEIRSEELYQKVILHYSAPITTDNDLPEKINDYSNSLASLSERFESPIIFYNLYLVWIMRFELARSFDTVLEICDRAERQIEDRPAYYLEEKLVLFYTKKMSAYLHQRDFRMGKTNAEQYLKKFPEGSDPWFTFMEYYLLLAIHSDNYIQALAIFNRALSNNAFKKLDGEEREKWFIYEAYINYIVDRRNFSQTKLPKPKRRNFQLDQFLEGNHEYSKSQRNFEVLCTILQMLFWLERKNNLKAEERIDKLRALASRKLDKEVYYRPIQFIKLLHTLRKSDFQIVDQQRIDKYYNPLVQHPFFYRGAIAELEVIPYEKLWEMVLEYFE</sequence>
<protein>
    <submittedName>
        <fullName evidence="1">Uncharacterized protein</fullName>
    </submittedName>
</protein>
<evidence type="ECO:0000313" key="1">
    <source>
        <dbReference type="EMBL" id="PHN05085.1"/>
    </source>
</evidence>
<comment type="caution">
    <text evidence="1">The sequence shown here is derived from an EMBL/GenBank/DDBJ whole genome shotgun (WGS) entry which is preliminary data.</text>
</comment>
<accession>A0A2D0N9C5</accession>
<dbReference type="EMBL" id="PDUD01000023">
    <property type="protein sequence ID" value="PHN05085.1"/>
    <property type="molecule type" value="Genomic_DNA"/>
</dbReference>
<proteinExistence type="predicted"/>
<keyword evidence="2" id="KW-1185">Reference proteome</keyword>
<dbReference type="RefSeq" id="WP_099151632.1">
    <property type="nucleotide sequence ID" value="NZ_PDUD01000023.1"/>
</dbReference>
<gene>
    <name evidence="1" type="ORF">CRP01_18855</name>
</gene>
<name>A0A2D0N9C5_FLAN2</name>
<evidence type="ECO:0000313" key="2">
    <source>
        <dbReference type="Proteomes" id="UP000223913"/>
    </source>
</evidence>
<dbReference type="OrthoDB" id="1490648at2"/>
<dbReference type="AlphaFoldDB" id="A0A2D0N9C5"/>